<feature type="transmembrane region" description="Helical" evidence="7">
    <location>
        <begin position="244"/>
        <end position="262"/>
    </location>
</feature>
<dbReference type="AlphaFoldDB" id="A0A378MEM2"/>
<dbReference type="InterPro" id="IPR037294">
    <property type="entry name" value="ABC_BtuC-like"/>
</dbReference>
<dbReference type="SUPFAM" id="SSF81345">
    <property type="entry name" value="ABC transporter involved in vitamin B12 uptake, BtuC"/>
    <property type="match status" value="1"/>
</dbReference>
<keyword evidence="5 7" id="KW-0472">Membrane</keyword>
<feature type="transmembrane region" description="Helical" evidence="7">
    <location>
        <begin position="119"/>
        <end position="152"/>
    </location>
</feature>
<keyword evidence="3 6" id="KW-0812">Transmembrane</keyword>
<feature type="transmembrane region" description="Helical" evidence="7">
    <location>
        <begin position="12"/>
        <end position="31"/>
    </location>
</feature>
<dbReference type="EMBL" id="UGPG01000001">
    <property type="protein sequence ID" value="STY44800.1"/>
    <property type="molecule type" value="Genomic_DNA"/>
</dbReference>
<feature type="transmembrane region" description="Helical" evidence="7">
    <location>
        <begin position="172"/>
        <end position="203"/>
    </location>
</feature>
<dbReference type="GO" id="GO:0010043">
    <property type="term" value="P:response to zinc ion"/>
    <property type="evidence" value="ECO:0007669"/>
    <property type="project" value="TreeGrafter"/>
</dbReference>
<evidence type="ECO:0000313" key="8">
    <source>
        <dbReference type="EMBL" id="STY44800.1"/>
    </source>
</evidence>
<dbReference type="InterPro" id="IPR001626">
    <property type="entry name" value="ABC_TroCD"/>
</dbReference>
<evidence type="ECO:0000256" key="1">
    <source>
        <dbReference type="ARBA" id="ARBA00004141"/>
    </source>
</evidence>
<evidence type="ECO:0000256" key="2">
    <source>
        <dbReference type="ARBA" id="ARBA00008034"/>
    </source>
</evidence>
<evidence type="ECO:0000256" key="3">
    <source>
        <dbReference type="ARBA" id="ARBA00022692"/>
    </source>
</evidence>
<dbReference type="GO" id="GO:0055085">
    <property type="term" value="P:transmembrane transport"/>
    <property type="evidence" value="ECO:0007669"/>
    <property type="project" value="InterPro"/>
</dbReference>
<dbReference type="Gene3D" id="1.10.3470.10">
    <property type="entry name" value="ABC transporter involved in vitamin B12 uptake, BtuC"/>
    <property type="match status" value="1"/>
</dbReference>
<dbReference type="PANTHER" id="PTHR30477:SF0">
    <property type="entry name" value="METAL TRANSPORT SYSTEM MEMBRANE PROTEIN TM_0125-RELATED"/>
    <property type="match status" value="1"/>
</dbReference>
<feature type="transmembrane region" description="Helical" evidence="7">
    <location>
        <begin position="215"/>
        <end position="238"/>
    </location>
</feature>
<dbReference type="RefSeq" id="WP_115346079.1">
    <property type="nucleotide sequence ID" value="NZ_UGPG01000001.1"/>
</dbReference>
<gene>
    <name evidence="8" type="primary">znuB</name>
    <name evidence="8" type="ORF">NCTC10815_02154</name>
</gene>
<keyword evidence="4 7" id="KW-1133">Transmembrane helix</keyword>
<comment type="subcellular location">
    <subcellularLocation>
        <location evidence="6">Cell membrane</location>
        <topology evidence="6">Multi-pass membrane protein</topology>
    </subcellularLocation>
    <subcellularLocation>
        <location evidence="1">Membrane</location>
        <topology evidence="1">Multi-pass membrane protein</topology>
    </subcellularLocation>
</comment>
<evidence type="ECO:0000256" key="6">
    <source>
        <dbReference type="RuleBase" id="RU003943"/>
    </source>
</evidence>
<comment type="similarity">
    <text evidence="2 6">Belongs to the ABC-3 integral membrane protein family.</text>
</comment>
<sequence>MEMFLYGFMQRAFQASMIIAIIAPLLGVFLILRRQSLLADTLSHVSLAGVALGLIINVNPTFTTLLVVVIAALGIEYLRMIYQSYSEISIAILMAGGLAVALVLMSLNEGGITTSVQQYLFGSIVTITAQQVKILAVLGIAIVILFLVFRRIMYVLTFNQDIAQADGLPVKLISLLFSVITGISISVIMPIAGALLVSALMVLPAAIGMRLSRSFIFCVISAIIVGVIGMFTGLVSSYELGTPPGASITLMFIVLFILIAIWKRVSLFIRKRKNN</sequence>
<dbReference type="Pfam" id="PF00950">
    <property type="entry name" value="ABC-3"/>
    <property type="match status" value="1"/>
</dbReference>
<evidence type="ECO:0000256" key="5">
    <source>
        <dbReference type="ARBA" id="ARBA00023136"/>
    </source>
</evidence>
<dbReference type="Proteomes" id="UP000254879">
    <property type="component" value="Unassembled WGS sequence"/>
</dbReference>
<dbReference type="PANTHER" id="PTHR30477">
    <property type="entry name" value="ABC-TRANSPORTER METAL-BINDING PROTEIN"/>
    <property type="match status" value="1"/>
</dbReference>
<dbReference type="FunFam" id="1.10.3470.10:FF:000008">
    <property type="entry name" value="Zinc ABC transporter, permease protein"/>
    <property type="match status" value="1"/>
</dbReference>
<feature type="transmembrane region" description="Helical" evidence="7">
    <location>
        <begin position="88"/>
        <end position="107"/>
    </location>
</feature>
<organism evidence="8 9">
    <name type="scientific">Listeria grayi</name>
    <name type="common">Listeria murrayi</name>
    <dbReference type="NCBI Taxonomy" id="1641"/>
    <lineage>
        <taxon>Bacteria</taxon>
        <taxon>Bacillati</taxon>
        <taxon>Bacillota</taxon>
        <taxon>Bacilli</taxon>
        <taxon>Bacillales</taxon>
        <taxon>Listeriaceae</taxon>
        <taxon>Listeria</taxon>
    </lineage>
</organism>
<dbReference type="GO" id="GO:0043190">
    <property type="term" value="C:ATP-binding cassette (ABC) transporter complex"/>
    <property type="evidence" value="ECO:0007669"/>
    <property type="project" value="InterPro"/>
</dbReference>
<protein>
    <submittedName>
        <fullName evidence="8">High-affinity zinc uptake system membrane protein znuB</fullName>
    </submittedName>
</protein>
<evidence type="ECO:0000256" key="4">
    <source>
        <dbReference type="ARBA" id="ARBA00022989"/>
    </source>
</evidence>
<name>A0A378MEM2_LISGR</name>
<keyword evidence="6" id="KW-0813">Transport</keyword>
<proteinExistence type="inferred from homology"/>
<evidence type="ECO:0000313" key="9">
    <source>
        <dbReference type="Proteomes" id="UP000254879"/>
    </source>
</evidence>
<accession>A0A378MEM2</accession>
<reference evidence="8 9" key="1">
    <citation type="submission" date="2018-06" db="EMBL/GenBank/DDBJ databases">
        <authorList>
            <consortium name="Pathogen Informatics"/>
            <person name="Doyle S."/>
        </authorList>
    </citation>
    <scope>NUCLEOTIDE SEQUENCE [LARGE SCALE GENOMIC DNA]</scope>
    <source>
        <strain evidence="9">NCTC 10815</strain>
    </source>
</reference>
<feature type="transmembrane region" description="Helical" evidence="7">
    <location>
        <begin position="63"/>
        <end position="82"/>
    </location>
</feature>
<evidence type="ECO:0000256" key="7">
    <source>
        <dbReference type="SAM" id="Phobius"/>
    </source>
</evidence>